<dbReference type="PRINTS" id="PR00455">
    <property type="entry name" value="HTHTETR"/>
</dbReference>
<dbReference type="PROSITE" id="PS50977">
    <property type="entry name" value="HTH_TETR_2"/>
    <property type="match status" value="1"/>
</dbReference>
<proteinExistence type="predicted"/>
<dbReference type="InterPro" id="IPR036271">
    <property type="entry name" value="Tet_transcr_reg_TetR-rel_C_sf"/>
</dbReference>
<dbReference type="GO" id="GO:0003700">
    <property type="term" value="F:DNA-binding transcription factor activity"/>
    <property type="evidence" value="ECO:0007669"/>
    <property type="project" value="TreeGrafter"/>
</dbReference>
<dbReference type="AlphaFoldDB" id="A9AZ74"/>
<dbReference type="InterPro" id="IPR050109">
    <property type="entry name" value="HTH-type_TetR-like_transc_reg"/>
</dbReference>
<name>A9AZ74_HERA2</name>
<dbReference type="SUPFAM" id="SSF48498">
    <property type="entry name" value="Tetracyclin repressor-like, C-terminal domain"/>
    <property type="match status" value="1"/>
</dbReference>
<dbReference type="FunCoup" id="A9AZ74">
    <property type="interactions" value="124"/>
</dbReference>
<feature type="region of interest" description="Disordered" evidence="5">
    <location>
        <begin position="1"/>
        <end position="33"/>
    </location>
</feature>
<dbReference type="Gene3D" id="1.10.10.60">
    <property type="entry name" value="Homeodomain-like"/>
    <property type="match status" value="1"/>
</dbReference>
<dbReference type="InterPro" id="IPR001647">
    <property type="entry name" value="HTH_TetR"/>
</dbReference>
<accession>A9AZ74</accession>
<dbReference type="Gene3D" id="1.10.357.10">
    <property type="entry name" value="Tetracycline Repressor, domain 2"/>
    <property type="match status" value="1"/>
</dbReference>
<dbReference type="BioCyc" id="HAUR316274:GHYA-986-MONOMER"/>
<keyword evidence="2 4" id="KW-0238">DNA-binding</keyword>
<evidence type="ECO:0000313" key="7">
    <source>
        <dbReference type="EMBL" id="ABX03620.1"/>
    </source>
</evidence>
<dbReference type="Pfam" id="PF00440">
    <property type="entry name" value="TetR_N"/>
    <property type="match status" value="1"/>
</dbReference>
<gene>
    <name evidence="7" type="ordered locus">Haur_0972</name>
</gene>
<evidence type="ECO:0000256" key="3">
    <source>
        <dbReference type="ARBA" id="ARBA00023163"/>
    </source>
</evidence>
<dbReference type="InParanoid" id="A9AZ74"/>
<evidence type="ECO:0000313" key="8">
    <source>
        <dbReference type="Proteomes" id="UP000000787"/>
    </source>
</evidence>
<keyword evidence="1" id="KW-0805">Transcription regulation</keyword>
<evidence type="ECO:0000256" key="5">
    <source>
        <dbReference type="SAM" id="MobiDB-lite"/>
    </source>
</evidence>
<dbReference type="HOGENOM" id="CLU_069356_12_2_0"/>
<evidence type="ECO:0000256" key="2">
    <source>
        <dbReference type="ARBA" id="ARBA00023125"/>
    </source>
</evidence>
<evidence type="ECO:0000256" key="1">
    <source>
        <dbReference type="ARBA" id="ARBA00023015"/>
    </source>
</evidence>
<dbReference type="Proteomes" id="UP000000787">
    <property type="component" value="Chromosome"/>
</dbReference>
<dbReference type="STRING" id="316274.Haur_0972"/>
<dbReference type="EMBL" id="CP000875">
    <property type="protein sequence ID" value="ABX03620.1"/>
    <property type="molecule type" value="Genomic_DNA"/>
</dbReference>
<keyword evidence="8" id="KW-1185">Reference proteome</keyword>
<dbReference type="InterPro" id="IPR023772">
    <property type="entry name" value="DNA-bd_HTH_TetR-type_CS"/>
</dbReference>
<feature type="domain" description="HTH tetR-type" evidence="6">
    <location>
        <begin position="38"/>
        <end position="98"/>
    </location>
</feature>
<evidence type="ECO:0000259" key="6">
    <source>
        <dbReference type="PROSITE" id="PS50977"/>
    </source>
</evidence>
<keyword evidence="3" id="KW-0804">Transcription</keyword>
<feature type="DNA-binding region" description="H-T-H motif" evidence="4">
    <location>
        <begin position="61"/>
        <end position="80"/>
    </location>
</feature>
<evidence type="ECO:0000256" key="4">
    <source>
        <dbReference type="PROSITE-ProRule" id="PRU00335"/>
    </source>
</evidence>
<protein>
    <submittedName>
        <fullName evidence="7">Transcriptional regulator, TetR family</fullName>
    </submittedName>
</protein>
<dbReference type="GO" id="GO:0045892">
    <property type="term" value="P:negative regulation of DNA-templated transcription"/>
    <property type="evidence" value="ECO:0007669"/>
    <property type="project" value="UniProtKB-ARBA"/>
</dbReference>
<dbReference type="GO" id="GO:0000976">
    <property type="term" value="F:transcription cis-regulatory region binding"/>
    <property type="evidence" value="ECO:0007669"/>
    <property type="project" value="TreeGrafter"/>
</dbReference>
<feature type="compositionally biased region" description="Polar residues" evidence="5">
    <location>
        <begin position="12"/>
        <end position="25"/>
    </location>
</feature>
<dbReference type="PROSITE" id="PS01081">
    <property type="entry name" value="HTH_TETR_1"/>
    <property type="match status" value="1"/>
</dbReference>
<dbReference type="FunFam" id="1.10.10.60:FF:000141">
    <property type="entry name" value="TetR family transcriptional regulator"/>
    <property type="match status" value="1"/>
</dbReference>
<dbReference type="PANTHER" id="PTHR30055">
    <property type="entry name" value="HTH-TYPE TRANSCRIPTIONAL REGULATOR RUTR"/>
    <property type="match status" value="1"/>
</dbReference>
<organism evidence="7 8">
    <name type="scientific">Herpetosiphon aurantiacus (strain ATCC 23779 / DSM 785 / 114-95)</name>
    <dbReference type="NCBI Taxonomy" id="316274"/>
    <lineage>
        <taxon>Bacteria</taxon>
        <taxon>Bacillati</taxon>
        <taxon>Chloroflexota</taxon>
        <taxon>Chloroflexia</taxon>
        <taxon>Herpetosiphonales</taxon>
        <taxon>Herpetosiphonaceae</taxon>
        <taxon>Herpetosiphon</taxon>
    </lineage>
</organism>
<reference evidence="7 8" key="1">
    <citation type="journal article" date="2011" name="Stand. Genomic Sci.">
        <title>Complete genome sequence of the filamentous gliding predatory bacterium Herpetosiphon aurantiacus type strain (114-95(T)).</title>
        <authorList>
            <person name="Kiss H."/>
            <person name="Nett M."/>
            <person name="Domin N."/>
            <person name="Martin K."/>
            <person name="Maresca J.A."/>
            <person name="Copeland A."/>
            <person name="Lapidus A."/>
            <person name="Lucas S."/>
            <person name="Berry K.W."/>
            <person name="Glavina Del Rio T."/>
            <person name="Dalin E."/>
            <person name="Tice H."/>
            <person name="Pitluck S."/>
            <person name="Richardson P."/>
            <person name="Bruce D."/>
            <person name="Goodwin L."/>
            <person name="Han C."/>
            <person name="Detter J.C."/>
            <person name="Schmutz J."/>
            <person name="Brettin T."/>
            <person name="Land M."/>
            <person name="Hauser L."/>
            <person name="Kyrpides N.C."/>
            <person name="Ivanova N."/>
            <person name="Goker M."/>
            <person name="Woyke T."/>
            <person name="Klenk H.P."/>
            <person name="Bryant D.A."/>
        </authorList>
    </citation>
    <scope>NUCLEOTIDE SEQUENCE [LARGE SCALE GENOMIC DNA]</scope>
    <source>
        <strain evidence="8">ATCC 23779 / DSM 785 / 114-95</strain>
    </source>
</reference>
<dbReference type="PANTHER" id="PTHR30055:SF234">
    <property type="entry name" value="HTH-TYPE TRANSCRIPTIONAL REGULATOR BETI"/>
    <property type="match status" value="1"/>
</dbReference>
<dbReference type="eggNOG" id="COG1309">
    <property type="taxonomic scope" value="Bacteria"/>
</dbReference>
<sequence>MSRKAISRMVRSRQSMAANQPSDHASSVVRPLKERQREQREAMILAAAHAVFIAKGYHDASIDEIAGQVGISKGAIYQHFASKEDLVEALIAQQISDFLGILDRLLAETTSVCTRLEQILSHAYGGLQGKHSGVLLELHHRIGLPNAVIEKRPQLQSRVEQAMSRLSRLFDEGKATGELNPCIPTPIMVATFIGLLSLRGYEQLIASAQFSPADLIPHISQIFFRGIVAPTGS</sequence>
<dbReference type="InterPro" id="IPR009057">
    <property type="entry name" value="Homeodomain-like_sf"/>
</dbReference>
<dbReference type="SUPFAM" id="SSF46689">
    <property type="entry name" value="Homeodomain-like"/>
    <property type="match status" value="1"/>
</dbReference>
<dbReference type="KEGG" id="hau:Haur_0972"/>